<reference evidence="2" key="2">
    <citation type="journal article" date="2020" name="Int. Dairy J.">
        <title>Lactic acid bacterial diversity in Brie cheese focusing on salt concentration and pH of isolation medium and characterisation of halophilic and alkaliphilic lactic acid bacterial isolates.</title>
        <authorList>
            <person name="Unno R."/>
            <person name="Matsutani M."/>
            <person name="Suzuki T."/>
            <person name="Kodama K."/>
            <person name="Matsushita H."/>
            <person name="Yamasato K."/>
            <person name="Koizumi Y."/>
            <person name="Ishikawa M."/>
        </authorList>
    </citation>
    <scope>NUCLEOTIDE SEQUENCE</scope>
    <source>
        <strain evidence="2">7C1</strain>
        <strain evidence="1">8C4</strain>
    </source>
</reference>
<dbReference type="InterPro" id="IPR006439">
    <property type="entry name" value="HAD-SF_hydro_IA"/>
</dbReference>
<evidence type="ECO:0000313" key="1">
    <source>
        <dbReference type="EMBL" id="GEQ49342.1"/>
    </source>
</evidence>
<accession>A0AAN4UBT1</accession>
<dbReference type="Pfam" id="PF13419">
    <property type="entry name" value="HAD_2"/>
    <property type="match status" value="1"/>
</dbReference>
<dbReference type="EMBL" id="BKBO01000016">
    <property type="protein sequence ID" value="GEQ49342.1"/>
    <property type="molecule type" value="Genomic_DNA"/>
</dbReference>
<comment type="caution">
    <text evidence="2">The sequence shown here is derived from an EMBL/GenBank/DDBJ whole genome shotgun (WGS) entry which is preliminary data.</text>
</comment>
<dbReference type="InterPro" id="IPR050155">
    <property type="entry name" value="HAD-like_hydrolase_sf"/>
</dbReference>
<dbReference type="PANTHER" id="PTHR43434:SF25">
    <property type="entry name" value="PHOSPHOGLYCOLATE PHOSPHATASE"/>
    <property type="match status" value="1"/>
</dbReference>
<dbReference type="GO" id="GO:0005829">
    <property type="term" value="C:cytosol"/>
    <property type="evidence" value="ECO:0007669"/>
    <property type="project" value="TreeGrafter"/>
</dbReference>
<dbReference type="NCBIfam" id="TIGR01549">
    <property type="entry name" value="HAD-SF-IA-v1"/>
    <property type="match status" value="1"/>
</dbReference>
<protein>
    <submittedName>
        <fullName evidence="2">Phosphoglycolate phosphatase haloacid dehalogenase hydrolase</fullName>
    </submittedName>
</protein>
<dbReference type="InterPro" id="IPR023214">
    <property type="entry name" value="HAD_sf"/>
</dbReference>
<evidence type="ECO:0000313" key="3">
    <source>
        <dbReference type="Proteomes" id="UP000886597"/>
    </source>
</evidence>
<gene>
    <name evidence="2" type="primary">gph_1</name>
    <name evidence="1" type="ORF">TK11N_11940</name>
    <name evidence="2" type="ORF">TK2N_12280</name>
</gene>
<dbReference type="PANTHER" id="PTHR43434">
    <property type="entry name" value="PHOSPHOGLYCOLATE PHOSPHATASE"/>
    <property type="match status" value="1"/>
</dbReference>
<dbReference type="SFLD" id="SFLDS00003">
    <property type="entry name" value="Haloacid_Dehalogenase"/>
    <property type="match status" value="1"/>
</dbReference>
<sequence length="203" mass="23035">MFNTFIWDFDGTLFDTYPMIVQGYVLALKDYGIKSSKEEVYRILKEHSSAAIAEKYRLDFTELSKKAKKHEKKVAYVPKSFAGTQDVLQKIVANNKKNMILTHRLSASTQKLLESEQLADLVTEIVGPENNFARKPDPEALNYLLDKYTLDPETTVMIGDRALDVDAGKNAGVQTLFFDNENLLTDIQADYRVTSIPAIKEFI</sequence>
<dbReference type="Gene3D" id="1.10.150.240">
    <property type="entry name" value="Putative phosphatase, domain 2"/>
    <property type="match status" value="1"/>
</dbReference>
<dbReference type="Proteomes" id="UP000886607">
    <property type="component" value="Unassembled WGS sequence"/>
</dbReference>
<dbReference type="Proteomes" id="UP000886597">
    <property type="component" value="Unassembled WGS sequence"/>
</dbReference>
<dbReference type="AlphaFoldDB" id="A0AAN4UBT1"/>
<dbReference type="RefSeq" id="WP_202583934.1">
    <property type="nucleotide sequence ID" value="NZ_BKBO01000016.1"/>
</dbReference>
<reference evidence="2" key="1">
    <citation type="submission" date="2019-08" db="EMBL/GenBank/DDBJ databases">
        <authorList>
            <person name="Ishikawa M."/>
            <person name="Suzuki T."/>
            <person name="Matsutani M."/>
        </authorList>
    </citation>
    <scope>NUCLEOTIDE SEQUENCE</scope>
    <source>
        <strain evidence="2">7C1</strain>
        <strain evidence="1">8C4</strain>
    </source>
</reference>
<dbReference type="GO" id="GO:0008967">
    <property type="term" value="F:phosphoglycolate phosphatase activity"/>
    <property type="evidence" value="ECO:0007669"/>
    <property type="project" value="TreeGrafter"/>
</dbReference>
<keyword evidence="4" id="KW-1185">Reference proteome</keyword>
<evidence type="ECO:0000313" key="2">
    <source>
        <dbReference type="EMBL" id="GEQ54384.1"/>
    </source>
</evidence>
<dbReference type="InterPro" id="IPR041492">
    <property type="entry name" value="HAD_2"/>
</dbReference>
<dbReference type="GO" id="GO:0006281">
    <property type="term" value="P:DNA repair"/>
    <property type="evidence" value="ECO:0007669"/>
    <property type="project" value="TreeGrafter"/>
</dbReference>
<name>A0AAN4UBT1_9ENTE</name>
<evidence type="ECO:0000313" key="4">
    <source>
        <dbReference type="Proteomes" id="UP000886607"/>
    </source>
</evidence>
<proteinExistence type="predicted"/>
<organism evidence="2 3">
    <name type="scientific">Tetragenococcus koreensis</name>
    <dbReference type="NCBI Taxonomy" id="290335"/>
    <lineage>
        <taxon>Bacteria</taxon>
        <taxon>Bacillati</taxon>
        <taxon>Bacillota</taxon>
        <taxon>Bacilli</taxon>
        <taxon>Lactobacillales</taxon>
        <taxon>Enterococcaceae</taxon>
        <taxon>Tetragenococcus</taxon>
    </lineage>
</organism>
<dbReference type="SUPFAM" id="SSF56784">
    <property type="entry name" value="HAD-like"/>
    <property type="match status" value="1"/>
</dbReference>
<dbReference type="SFLD" id="SFLDG01129">
    <property type="entry name" value="C1.5:_HAD__Beta-PGM__Phosphata"/>
    <property type="match status" value="1"/>
</dbReference>
<dbReference type="InterPro" id="IPR023198">
    <property type="entry name" value="PGP-like_dom2"/>
</dbReference>
<dbReference type="NCBIfam" id="TIGR01509">
    <property type="entry name" value="HAD-SF-IA-v3"/>
    <property type="match status" value="1"/>
</dbReference>
<dbReference type="EMBL" id="BKBQ01000016">
    <property type="protein sequence ID" value="GEQ54384.1"/>
    <property type="molecule type" value="Genomic_DNA"/>
</dbReference>
<keyword evidence="2" id="KW-0378">Hydrolase</keyword>
<dbReference type="Gene3D" id="3.40.50.1000">
    <property type="entry name" value="HAD superfamily/HAD-like"/>
    <property type="match status" value="1"/>
</dbReference>
<dbReference type="InterPro" id="IPR036412">
    <property type="entry name" value="HAD-like_sf"/>
</dbReference>